<sequence length="166" mass="18505">MTEHSCQASCEESDPEARVHGKPNFHGSSSASTPCMSHEREHCRIAKGSRISLLQVAGSTQTAMIIQPRVQADHLIVAVARLSLFARKAAEAVTWQLCGFQVQMMWKVAGWLFPSPVHYGILTKHGNVEPVHGTFTILAARGTEYFQEIWHDSTEIVRTSEVHRLE</sequence>
<name>A0A317X1D0_9EURO</name>
<protein>
    <submittedName>
        <fullName evidence="2">Uncharacterized protein</fullName>
    </submittedName>
</protein>
<gene>
    <name evidence="2" type="ORF">BO70DRAFT_77546</name>
</gene>
<reference evidence="2 3" key="1">
    <citation type="submission" date="2016-12" db="EMBL/GenBank/DDBJ databases">
        <title>The genomes of Aspergillus section Nigri reveals drivers in fungal speciation.</title>
        <authorList>
            <consortium name="DOE Joint Genome Institute"/>
            <person name="Vesth T.C."/>
            <person name="Nybo J."/>
            <person name="Theobald S."/>
            <person name="Brandl J."/>
            <person name="Frisvad J.C."/>
            <person name="Nielsen K.F."/>
            <person name="Lyhne E.K."/>
            <person name="Kogle M.E."/>
            <person name="Kuo A."/>
            <person name="Riley R."/>
            <person name="Clum A."/>
            <person name="Nolan M."/>
            <person name="Lipzen A."/>
            <person name="Salamov A."/>
            <person name="Henrissat B."/>
            <person name="Wiebenga A."/>
            <person name="De Vries R.P."/>
            <person name="Grigoriev I.V."/>
            <person name="Mortensen U.H."/>
            <person name="Andersen M.R."/>
            <person name="Baker S.E."/>
        </authorList>
    </citation>
    <scope>NUCLEOTIDE SEQUENCE [LARGE SCALE GENOMIC DNA]</scope>
    <source>
        <strain evidence="2 3">CBS 117.55</strain>
    </source>
</reference>
<dbReference type="Proteomes" id="UP000247233">
    <property type="component" value="Unassembled WGS sequence"/>
</dbReference>
<keyword evidence="3" id="KW-1185">Reference proteome</keyword>
<feature type="compositionally biased region" description="Polar residues" evidence="1">
    <location>
        <begin position="26"/>
        <end position="35"/>
    </location>
</feature>
<proteinExistence type="predicted"/>
<accession>A0A317X1D0</accession>
<dbReference type="VEuPathDB" id="FungiDB:BO70DRAFT_77546"/>
<dbReference type="EMBL" id="MSFL01000002">
    <property type="protein sequence ID" value="PWY90758.1"/>
    <property type="molecule type" value="Genomic_DNA"/>
</dbReference>
<dbReference type="GeneID" id="37070948"/>
<evidence type="ECO:0000313" key="2">
    <source>
        <dbReference type="EMBL" id="PWY90758.1"/>
    </source>
</evidence>
<evidence type="ECO:0000313" key="3">
    <source>
        <dbReference type="Proteomes" id="UP000247233"/>
    </source>
</evidence>
<evidence type="ECO:0000256" key="1">
    <source>
        <dbReference type="SAM" id="MobiDB-lite"/>
    </source>
</evidence>
<feature type="compositionally biased region" description="Polar residues" evidence="1">
    <location>
        <begin position="1"/>
        <end position="10"/>
    </location>
</feature>
<feature type="region of interest" description="Disordered" evidence="1">
    <location>
        <begin position="1"/>
        <end position="35"/>
    </location>
</feature>
<comment type="caution">
    <text evidence="2">The sequence shown here is derived from an EMBL/GenBank/DDBJ whole genome shotgun (WGS) entry which is preliminary data.</text>
</comment>
<dbReference type="RefSeq" id="XP_025403201.1">
    <property type="nucleotide sequence ID" value="XM_025548711.1"/>
</dbReference>
<organism evidence="2 3">
    <name type="scientific">Aspergillus heteromorphus CBS 117.55</name>
    <dbReference type="NCBI Taxonomy" id="1448321"/>
    <lineage>
        <taxon>Eukaryota</taxon>
        <taxon>Fungi</taxon>
        <taxon>Dikarya</taxon>
        <taxon>Ascomycota</taxon>
        <taxon>Pezizomycotina</taxon>
        <taxon>Eurotiomycetes</taxon>
        <taxon>Eurotiomycetidae</taxon>
        <taxon>Eurotiales</taxon>
        <taxon>Aspergillaceae</taxon>
        <taxon>Aspergillus</taxon>
        <taxon>Aspergillus subgen. Circumdati</taxon>
    </lineage>
</organism>
<dbReference type="AlphaFoldDB" id="A0A317X1D0"/>